<dbReference type="Pfam" id="PF02515">
    <property type="entry name" value="CoA_transf_3"/>
    <property type="match status" value="1"/>
</dbReference>
<dbReference type="Gene3D" id="3.30.1540.10">
    <property type="entry name" value="formyl-coa transferase, domain 3"/>
    <property type="match status" value="1"/>
</dbReference>
<reference evidence="3 4" key="1">
    <citation type="submission" date="2025-05" db="UniProtKB">
        <authorList>
            <consortium name="RefSeq"/>
        </authorList>
    </citation>
    <scope>IDENTIFICATION</scope>
</reference>
<dbReference type="InterPro" id="IPR050509">
    <property type="entry name" value="CoA-transferase_III"/>
</dbReference>
<dbReference type="InterPro" id="IPR003673">
    <property type="entry name" value="CoA-Trfase_fam_III"/>
</dbReference>
<dbReference type="GeneID" id="101860003"/>
<dbReference type="RefSeq" id="XP_012934592.1">
    <property type="nucleotide sequence ID" value="XM_013079138.2"/>
</dbReference>
<gene>
    <name evidence="3 4 5" type="primary">LOC101860003</name>
</gene>
<dbReference type="RefSeq" id="XP_005092197.1">
    <property type="nucleotide sequence ID" value="XM_005092140.3"/>
</dbReference>
<evidence type="ECO:0000313" key="5">
    <source>
        <dbReference type="RefSeq" id="XP_012934594.1"/>
    </source>
</evidence>
<accession>A0ABM0ZU99</accession>
<evidence type="ECO:0000313" key="3">
    <source>
        <dbReference type="RefSeq" id="XP_005092197.1"/>
    </source>
</evidence>
<dbReference type="InterPro" id="IPR044855">
    <property type="entry name" value="CoA-Trfase_III_dom3_sf"/>
</dbReference>
<proteinExistence type="inferred from homology"/>
<comment type="similarity">
    <text evidence="1">Belongs to the CoA-transferase III family.</text>
</comment>
<dbReference type="Proteomes" id="UP000694888">
    <property type="component" value="Unplaced"/>
</dbReference>
<evidence type="ECO:0000313" key="4">
    <source>
        <dbReference type="RefSeq" id="XP_012934592.1"/>
    </source>
</evidence>
<dbReference type="SUPFAM" id="SSF89796">
    <property type="entry name" value="CoA-transferase family III (CaiB/BaiF)"/>
    <property type="match status" value="1"/>
</dbReference>
<organism evidence="2 5">
    <name type="scientific">Aplysia californica</name>
    <name type="common">California sea hare</name>
    <dbReference type="NCBI Taxonomy" id="6500"/>
    <lineage>
        <taxon>Eukaryota</taxon>
        <taxon>Metazoa</taxon>
        <taxon>Spiralia</taxon>
        <taxon>Lophotrochozoa</taxon>
        <taxon>Mollusca</taxon>
        <taxon>Gastropoda</taxon>
        <taxon>Heterobranchia</taxon>
        <taxon>Euthyneura</taxon>
        <taxon>Tectipleura</taxon>
        <taxon>Aplysiida</taxon>
        <taxon>Aplysioidea</taxon>
        <taxon>Aplysiidae</taxon>
        <taxon>Aplysia</taxon>
    </lineage>
</organism>
<dbReference type="InterPro" id="IPR023606">
    <property type="entry name" value="CoA-Trfase_III_dom_1_sf"/>
</dbReference>
<dbReference type="Gene3D" id="3.40.50.10540">
    <property type="entry name" value="Crotonobetainyl-coa:carnitine coa-transferase, domain 1"/>
    <property type="match status" value="1"/>
</dbReference>
<dbReference type="PANTHER" id="PTHR48228:SF5">
    <property type="entry name" value="ALPHA-METHYLACYL-COA RACEMASE"/>
    <property type="match status" value="1"/>
</dbReference>
<dbReference type="PANTHER" id="PTHR48228">
    <property type="entry name" value="SUCCINYL-COA--D-CITRAMALATE COA-TRANSFERASE"/>
    <property type="match status" value="1"/>
</dbReference>
<evidence type="ECO:0000256" key="1">
    <source>
        <dbReference type="ARBA" id="ARBA00008383"/>
    </source>
</evidence>
<evidence type="ECO:0000313" key="2">
    <source>
        <dbReference type="Proteomes" id="UP000694888"/>
    </source>
</evidence>
<protein>
    <submittedName>
        <fullName evidence="3 4">Alpha-methylacyl-CoA racemase</fullName>
    </submittedName>
</protein>
<name>A0ABM0ZU99_APLCA</name>
<sequence length="374" mass="40207">MALKGIKVIELAGLAPVPFCGMVLSDFGARVIRIDRPSGVSIDRLARGKQSVSVNLKKEKGINVVKRLCQSADVLIEPFRPGVMEKLGLGPEELMKANTKLIYARLTGYGQTGAMALKAGHDINYIAMSGALSRFGRFGERPYPPVNIVGDFAGGGLSCALGILMALYERSVSGKGQMVDSSMVEGSAYIASFIDATNDMLFPKPRGKNWLDGGSAYYDTYQTKDGKYMAVGALEPQFYKDLLKGLGLEGSGTSQSDDQDQQRQLFSKIFATKTSEEWVEVFKDLDACVTPVLTPEEAADHPHNKERGLFIRGTVPELQGAPAPRLSRTGADGTERALPDCGANTVDVLLEHGFSETEINDLVSSGAISSNAKL</sequence>
<dbReference type="RefSeq" id="XP_012934594.1">
    <property type="nucleotide sequence ID" value="XM_013079140.2"/>
</dbReference>
<keyword evidence="2" id="KW-1185">Reference proteome</keyword>